<accession>A0A096GRA9</accession>
<evidence type="ECO:0000313" key="2">
    <source>
        <dbReference type="EMBL" id="KGH27750.1"/>
    </source>
</evidence>
<dbReference type="Gene3D" id="1.10.30.50">
    <property type="match status" value="1"/>
</dbReference>
<evidence type="ECO:0000259" key="1">
    <source>
        <dbReference type="SMART" id="SM00507"/>
    </source>
</evidence>
<dbReference type="InterPro" id="IPR029471">
    <property type="entry name" value="HNH_5"/>
</dbReference>
<sequence length="194" mass="21959">MGRKASVELYPGQRQKERRQLFSRFAIPAVEAVYREKFFALFGKRCFKCGQPETYVQGTRGMKVLSIDHHVPMALGGQLVPGNLVSLCRRCNGTKLDQDPEAFYTPEELGRLQPFLDLQHELFNFRFDWDAWRADPAGYLIGLGVSPTLVDQLLHDEDHPDFLGMPEKEQVAAVSVSFGLPPELAKYFEPDPSA</sequence>
<protein>
    <submittedName>
        <fullName evidence="2">HNH nuclease</fullName>
    </submittedName>
</protein>
<comment type="caution">
    <text evidence="2">The sequence shown here is derived from an EMBL/GenBank/DDBJ whole genome shotgun (WGS) entry which is preliminary data.</text>
</comment>
<gene>
    <name evidence="2" type="ORF">P353_17120</name>
</gene>
<dbReference type="Proteomes" id="UP000029553">
    <property type="component" value="Unassembled WGS sequence"/>
</dbReference>
<proteinExistence type="predicted"/>
<feature type="domain" description="HNH nuclease" evidence="1">
    <location>
        <begin position="34"/>
        <end position="93"/>
    </location>
</feature>
<dbReference type="InterPro" id="IPR003615">
    <property type="entry name" value="HNH_nuc"/>
</dbReference>
<evidence type="ECO:0000313" key="3">
    <source>
        <dbReference type="Proteomes" id="UP000029553"/>
    </source>
</evidence>
<dbReference type="Pfam" id="PF14279">
    <property type="entry name" value="HNH_5"/>
    <property type="match status" value="1"/>
</dbReference>
<reference evidence="2 3" key="1">
    <citation type="submission" date="2013-09" db="EMBL/GenBank/DDBJ databases">
        <title>High correlation between genotypes and phenotypes of environmental bacteria Comamonas testosteroni strains.</title>
        <authorList>
            <person name="Liu L."/>
            <person name="Zhu W."/>
            <person name="Xia X."/>
            <person name="Xu B."/>
            <person name="Luo M."/>
            <person name="Wang G."/>
        </authorList>
    </citation>
    <scope>NUCLEOTIDE SEQUENCE [LARGE SCALE GENOMIC DNA]</scope>
    <source>
        <strain evidence="2 3">JL40</strain>
    </source>
</reference>
<name>A0A096GRA9_COMTE</name>
<dbReference type="EMBL" id="AWOR01000057">
    <property type="protein sequence ID" value="KGH27750.1"/>
    <property type="molecule type" value="Genomic_DNA"/>
</dbReference>
<dbReference type="CDD" id="cd00085">
    <property type="entry name" value="HNHc"/>
    <property type="match status" value="1"/>
</dbReference>
<dbReference type="RefSeq" id="WP_034371679.1">
    <property type="nucleotide sequence ID" value="NZ_AWOR01000057.1"/>
</dbReference>
<dbReference type="SMART" id="SM00507">
    <property type="entry name" value="HNHc"/>
    <property type="match status" value="1"/>
</dbReference>
<dbReference type="AlphaFoldDB" id="A0A096GRA9"/>
<organism evidence="2 3">
    <name type="scientific">Comamonas testosteroni</name>
    <name type="common">Pseudomonas testosteroni</name>
    <dbReference type="NCBI Taxonomy" id="285"/>
    <lineage>
        <taxon>Bacteria</taxon>
        <taxon>Pseudomonadati</taxon>
        <taxon>Pseudomonadota</taxon>
        <taxon>Betaproteobacteria</taxon>
        <taxon>Burkholderiales</taxon>
        <taxon>Comamonadaceae</taxon>
        <taxon>Comamonas</taxon>
    </lineage>
</organism>